<dbReference type="Gene3D" id="3.30.450.40">
    <property type="match status" value="1"/>
</dbReference>
<dbReference type="InterPro" id="IPR029016">
    <property type="entry name" value="GAF-like_dom_sf"/>
</dbReference>
<dbReference type="PROSITE" id="PS00622">
    <property type="entry name" value="HTH_LUXR_1"/>
    <property type="match status" value="1"/>
</dbReference>
<keyword evidence="3" id="KW-0804">Transcription</keyword>
<dbReference type="Proteomes" id="UP000543598">
    <property type="component" value="Unassembled WGS sequence"/>
</dbReference>
<evidence type="ECO:0000313" key="6">
    <source>
        <dbReference type="Proteomes" id="UP000543598"/>
    </source>
</evidence>
<dbReference type="GO" id="GO:0003677">
    <property type="term" value="F:DNA binding"/>
    <property type="evidence" value="ECO:0007669"/>
    <property type="project" value="UniProtKB-KW"/>
</dbReference>
<keyword evidence="1" id="KW-0805">Transcription regulation</keyword>
<evidence type="ECO:0000256" key="3">
    <source>
        <dbReference type="ARBA" id="ARBA00023163"/>
    </source>
</evidence>
<dbReference type="EMBL" id="JABEMB010000003">
    <property type="protein sequence ID" value="NNH03082.1"/>
    <property type="molecule type" value="Genomic_DNA"/>
</dbReference>
<protein>
    <submittedName>
        <fullName evidence="5">Helix-turn-helix transcriptional regulator</fullName>
    </submittedName>
</protein>
<organism evidence="5 6">
    <name type="scientific">Microbacterium ulmi</name>
    <dbReference type="NCBI Taxonomy" id="179095"/>
    <lineage>
        <taxon>Bacteria</taxon>
        <taxon>Bacillati</taxon>
        <taxon>Actinomycetota</taxon>
        <taxon>Actinomycetes</taxon>
        <taxon>Micrococcales</taxon>
        <taxon>Microbacteriaceae</taxon>
        <taxon>Microbacterium</taxon>
    </lineage>
</organism>
<dbReference type="Gene3D" id="1.10.10.10">
    <property type="entry name" value="Winged helix-like DNA-binding domain superfamily/Winged helix DNA-binding domain"/>
    <property type="match status" value="1"/>
</dbReference>
<feature type="domain" description="HTH luxR-type" evidence="4">
    <location>
        <begin position="223"/>
        <end position="288"/>
    </location>
</feature>
<dbReference type="Pfam" id="PF00196">
    <property type="entry name" value="GerE"/>
    <property type="match status" value="1"/>
</dbReference>
<dbReference type="GO" id="GO:0006355">
    <property type="term" value="P:regulation of DNA-templated transcription"/>
    <property type="evidence" value="ECO:0007669"/>
    <property type="project" value="InterPro"/>
</dbReference>
<keyword evidence="2" id="KW-0238">DNA-binding</keyword>
<dbReference type="PANTHER" id="PTHR44688:SF16">
    <property type="entry name" value="DNA-BINDING TRANSCRIPTIONAL ACTIVATOR DEVR_DOSR"/>
    <property type="match status" value="1"/>
</dbReference>
<name>A0A7Y2LYG4_9MICO</name>
<dbReference type="AlphaFoldDB" id="A0A7Y2LYG4"/>
<sequence length="291" mass="30844">MTTQEWSATESQLLAGALREFAQQTHFPVVFGGFVTADGVRVSTVLGSRTRSLEGLIVRPDRGLGGRAVTELRPRMTNDYGSSRQITHDYDGAVLGEGISTLLAVPVLVGGRARGVLYGGSWVASTVGDVVAAPGFRIAETLATELRVREEVERRMTAFGHIRSAPAPARAGLDAQQREELRASYAELRSISASVTDAALRERLASLEQRLAGLSGEAVVQDAASSEVTLSRRETDVLACAAIGATNAEIATTLALKEGTVKSYLQSAMSKLDASTRHAAVAKARRLGLLP</sequence>
<dbReference type="InterPro" id="IPR036388">
    <property type="entry name" value="WH-like_DNA-bd_sf"/>
</dbReference>
<evidence type="ECO:0000256" key="2">
    <source>
        <dbReference type="ARBA" id="ARBA00023125"/>
    </source>
</evidence>
<dbReference type="SUPFAM" id="SSF46894">
    <property type="entry name" value="C-terminal effector domain of the bipartite response regulators"/>
    <property type="match status" value="1"/>
</dbReference>
<dbReference type="PRINTS" id="PR00038">
    <property type="entry name" value="HTHLUXR"/>
</dbReference>
<dbReference type="PROSITE" id="PS50043">
    <property type="entry name" value="HTH_LUXR_2"/>
    <property type="match status" value="1"/>
</dbReference>
<dbReference type="InterPro" id="IPR000792">
    <property type="entry name" value="Tscrpt_reg_LuxR_C"/>
</dbReference>
<dbReference type="SMART" id="SM00421">
    <property type="entry name" value="HTH_LUXR"/>
    <property type="match status" value="1"/>
</dbReference>
<evidence type="ECO:0000259" key="4">
    <source>
        <dbReference type="PROSITE" id="PS50043"/>
    </source>
</evidence>
<dbReference type="InterPro" id="IPR016032">
    <property type="entry name" value="Sig_transdc_resp-reg_C-effctor"/>
</dbReference>
<reference evidence="5 6" key="1">
    <citation type="submission" date="2020-05" db="EMBL/GenBank/DDBJ databases">
        <title>MicrobeNet Type strains.</title>
        <authorList>
            <person name="Nicholson A.C."/>
        </authorList>
    </citation>
    <scope>NUCLEOTIDE SEQUENCE [LARGE SCALE GENOMIC DNA]</scope>
    <source>
        <strain evidence="5 6">JCM 14282</strain>
    </source>
</reference>
<dbReference type="RefSeq" id="WP_167034717.1">
    <property type="nucleotide sequence ID" value="NZ_BAAANA010000002.1"/>
</dbReference>
<evidence type="ECO:0000313" key="5">
    <source>
        <dbReference type="EMBL" id="NNH03082.1"/>
    </source>
</evidence>
<dbReference type="SUPFAM" id="SSF55781">
    <property type="entry name" value="GAF domain-like"/>
    <property type="match status" value="1"/>
</dbReference>
<accession>A0A7Y2LYG4</accession>
<proteinExistence type="predicted"/>
<dbReference type="PANTHER" id="PTHR44688">
    <property type="entry name" value="DNA-BINDING TRANSCRIPTIONAL ACTIVATOR DEVR_DOSR"/>
    <property type="match status" value="1"/>
</dbReference>
<dbReference type="CDD" id="cd06170">
    <property type="entry name" value="LuxR_C_like"/>
    <property type="match status" value="1"/>
</dbReference>
<comment type="caution">
    <text evidence="5">The sequence shown here is derived from an EMBL/GenBank/DDBJ whole genome shotgun (WGS) entry which is preliminary data.</text>
</comment>
<gene>
    <name evidence="5" type="ORF">HLA99_04340</name>
</gene>
<evidence type="ECO:0000256" key="1">
    <source>
        <dbReference type="ARBA" id="ARBA00023015"/>
    </source>
</evidence>
<keyword evidence="6" id="KW-1185">Reference proteome</keyword>